<accession>A0A840MQS2</accession>
<dbReference type="InterPro" id="IPR012349">
    <property type="entry name" value="Split_barrel_FMN-bd"/>
</dbReference>
<dbReference type="EMBL" id="JACHHY010000009">
    <property type="protein sequence ID" value="MBB5018533.1"/>
    <property type="molecule type" value="Genomic_DNA"/>
</dbReference>
<organism evidence="6 7">
    <name type="scientific">Chitinivorax tropicus</name>
    <dbReference type="NCBI Taxonomy" id="714531"/>
    <lineage>
        <taxon>Bacteria</taxon>
        <taxon>Pseudomonadati</taxon>
        <taxon>Pseudomonadota</taxon>
        <taxon>Betaproteobacteria</taxon>
        <taxon>Chitinivorax</taxon>
    </lineage>
</organism>
<dbReference type="PANTHER" id="PTHR33798:SF5">
    <property type="entry name" value="FLAVIN REDUCTASE LIKE DOMAIN-CONTAINING PROTEIN"/>
    <property type="match status" value="1"/>
</dbReference>
<dbReference type="Pfam" id="PF01613">
    <property type="entry name" value="Flavin_Reduct"/>
    <property type="match status" value="1"/>
</dbReference>
<dbReference type="GO" id="GO:0010181">
    <property type="term" value="F:FMN binding"/>
    <property type="evidence" value="ECO:0007669"/>
    <property type="project" value="InterPro"/>
</dbReference>
<evidence type="ECO:0000259" key="5">
    <source>
        <dbReference type="SMART" id="SM00903"/>
    </source>
</evidence>
<keyword evidence="7" id="KW-1185">Reference proteome</keyword>
<dbReference type="RefSeq" id="WP_184037951.1">
    <property type="nucleotide sequence ID" value="NZ_JACHHY010000009.1"/>
</dbReference>
<proteinExistence type="inferred from homology"/>
<dbReference type="SMART" id="SM00903">
    <property type="entry name" value="Flavin_Reduct"/>
    <property type="match status" value="1"/>
</dbReference>
<evidence type="ECO:0000313" key="6">
    <source>
        <dbReference type="EMBL" id="MBB5018533.1"/>
    </source>
</evidence>
<dbReference type="Gene3D" id="2.30.110.10">
    <property type="entry name" value="Electron Transport, Fmn-binding Protein, Chain A"/>
    <property type="match status" value="1"/>
</dbReference>
<name>A0A840MQS2_9PROT</name>
<dbReference type="InterPro" id="IPR002563">
    <property type="entry name" value="Flavin_Rdtase-like_dom"/>
</dbReference>
<dbReference type="SUPFAM" id="SSF50475">
    <property type="entry name" value="FMN-binding split barrel"/>
    <property type="match status" value="1"/>
</dbReference>
<keyword evidence="3" id="KW-0288">FMN</keyword>
<evidence type="ECO:0000256" key="2">
    <source>
        <dbReference type="ARBA" id="ARBA00022630"/>
    </source>
</evidence>
<comment type="caution">
    <text evidence="6">The sequence shown here is derived from an EMBL/GenBank/DDBJ whole genome shotgun (WGS) entry which is preliminary data.</text>
</comment>
<dbReference type="AlphaFoldDB" id="A0A840MQS2"/>
<keyword evidence="2" id="KW-0285">Flavoprotein</keyword>
<feature type="domain" description="Flavin reductase like" evidence="5">
    <location>
        <begin position="19"/>
        <end position="174"/>
    </location>
</feature>
<comment type="cofactor">
    <cofactor evidence="1">
        <name>FMN</name>
        <dbReference type="ChEBI" id="CHEBI:58210"/>
    </cofactor>
</comment>
<gene>
    <name evidence="6" type="ORF">HNQ59_001822</name>
</gene>
<evidence type="ECO:0000313" key="7">
    <source>
        <dbReference type="Proteomes" id="UP000575898"/>
    </source>
</evidence>
<sequence length="205" mass="21817">MYFSVQDNTAQLCYQLMAGSIVPRPIAWISTRSAEGMDNLAPYSFFTVASCNPPVLAVTQVNPRDRAAKDTLNNLSAAGQCVVNIVSHDQAALMNASCADYPPTISEFDALGIARTASALVEPCGVAAAQVRFECRLREIKLISAEPMGGTMMLLDVLGIHVDDALLDNGQINPALLDAIGKLGGDGYSTTRDRFAMSRPVYSAG</sequence>
<evidence type="ECO:0000256" key="3">
    <source>
        <dbReference type="ARBA" id="ARBA00022643"/>
    </source>
</evidence>
<dbReference type="GO" id="GO:0016646">
    <property type="term" value="F:oxidoreductase activity, acting on the CH-NH group of donors, NAD or NADP as acceptor"/>
    <property type="evidence" value="ECO:0007669"/>
    <property type="project" value="UniProtKB-ARBA"/>
</dbReference>
<protein>
    <submittedName>
        <fullName evidence="6">Flavin reductase (DIM6/NTAB) family NADH-FMN oxidoreductase RutF</fullName>
    </submittedName>
</protein>
<dbReference type="PANTHER" id="PTHR33798">
    <property type="entry name" value="FLAVOPROTEIN OXYGENASE"/>
    <property type="match status" value="1"/>
</dbReference>
<reference evidence="6 7" key="1">
    <citation type="submission" date="2020-08" db="EMBL/GenBank/DDBJ databases">
        <title>Genomic Encyclopedia of Type Strains, Phase IV (KMG-IV): sequencing the most valuable type-strain genomes for metagenomic binning, comparative biology and taxonomic classification.</title>
        <authorList>
            <person name="Goeker M."/>
        </authorList>
    </citation>
    <scope>NUCLEOTIDE SEQUENCE [LARGE SCALE GENOMIC DNA]</scope>
    <source>
        <strain evidence="6 7">DSM 27165</strain>
    </source>
</reference>
<evidence type="ECO:0000256" key="1">
    <source>
        <dbReference type="ARBA" id="ARBA00001917"/>
    </source>
</evidence>
<evidence type="ECO:0000256" key="4">
    <source>
        <dbReference type="ARBA" id="ARBA00038054"/>
    </source>
</evidence>
<dbReference type="Proteomes" id="UP000575898">
    <property type="component" value="Unassembled WGS sequence"/>
</dbReference>
<comment type="similarity">
    <text evidence="4">Belongs to the flavoredoxin family.</text>
</comment>